<reference evidence="1" key="3">
    <citation type="submission" date="2025-09" db="UniProtKB">
        <authorList>
            <consortium name="Ensembl"/>
        </authorList>
    </citation>
    <scope>IDENTIFICATION</scope>
</reference>
<reference evidence="1" key="2">
    <citation type="submission" date="2025-08" db="UniProtKB">
        <authorList>
            <consortium name="Ensembl"/>
        </authorList>
    </citation>
    <scope>IDENTIFICATION</scope>
</reference>
<reference evidence="1" key="1">
    <citation type="submission" date="2020-11" db="EMBL/GenBank/DDBJ databases">
        <authorList>
            <person name="Davenport K.M."/>
            <person name="Bickhart D.M."/>
            <person name="Smith T.P.L."/>
            <person name="Murdoch B.M."/>
            <person name="Rosen B.D."/>
        </authorList>
    </citation>
    <scope>NUCLEOTIDE SEQUENCE [LARGE SCALE GENOMIC DNA]</scope>
    <source>
        <strain evidence="1">OAR_USU_Benz2616</strain>
    </source>
</reference>
<sequence>MANSGLQLLGFSMALVGWVGLVACTAIPQWQMSSYAGDNIITAQAMYKGLWMDCVTQSTGMMSCKMYDSVLSLPAALQATRALMVVSLVLGFLATFVATMGMKCTNCGGDDKVKKARIAMTGGIIFILAGEPQVQGGDKDSVNHPEGIVSDFYNPLVPMNVKYEFGPAIFIGWAGSALIILGGALLSCSCPGSESKAGYRAPRSYPKPNSAKEYV</sequence>
<proteinExistence type="predicted"/>
<gene>
    <name evidence="1" type="primary">CLDN7</name>
</gene>
<dbReference type="Ensembl" id="ENSOART00020027277.2">
    <property type="protein sequence ID" value="ENSOARP00020022627.2"/>
    <property type="gene ID" value="ENSOARG00020017686.2"/>
</dbReference>
<accession>A0AC11BZF7</accession>
<organism evidence="1">
    <name type="scientific">Ovis aries</name>
    <name type="common">Sheep</name>
    <dbReference type="NCBI Taxonomy" id="9940"/>
    <lineage>
        <taxon>Eukaryota</taxon>
        <taxon>Metazoa</taxon>
        <taxon>Chordata</taxon>
        <taxon>Craniata</taxon>
        <taxon>Vertebrata</taxon>
        <taxon>Euteleostomi</taxon>
        <taxon>Mammalia</taxon>
        <taxon>Eutheria</taxon>
        <taxon>Laurasiatheria</taxon>
        <taxon>Artiodactyla</taxon>
        <taxon>Ruminantia</taxon>
        <taxon>Pecora</taxon>
        <taxon>Bovidae</taxon>
        <taxon>Caprinae</taxon>
        <taxon>Ovis</taxon>
    </lineage>
</organism>
<evidence type="ECO:0000313" key="1">
    <source>
        <dbReference type="Ensembl" id="ENSOARP00020022627.2"/>
    </source>
</evidence>
<name>A0AC11BZF7_SHEEP</name>
<protein>
    <submittedName>
        <fullName evidence="1">Claudin 7</fullName>
    </submittedName>
</protein>